<proteinExistence type="predicted"/>
<dbReference type="PANTHER" id="PTHR31099">
    <property type="entry name" value="OS06G0165300 PROTEIN"/>
    <property type="match status" value="1"/>
</dbReference>
<feature type="region of interest" description="Disordered" evidence="1">
    <location>
        <begin position="33"/>
        <end position="85"/>
    </location>
</feature>
<dbReference type="Pfam" id="PF04195">
    <property type="entry name" value="Transposase_28"/>
    <property type="match status" value="1"/>
</dbReference>
<dbReference type="Proteomes" id="UP001054252">
    <property type="component" value="Unassembled WGS sequence"/>
</dbReference>
<organism evidence="3 4">
    <name type="scientific">Rubroshorea leprosula</name>
    <dbReference type="NCBI Taxonomy" id="152421"/>
    <lineage>
        <taxon>Eukaryota</taxon>
        <taxon>Viridiplantae</taxon>
        <taxon>Streptophyta</taxon>
        <taxon>Embryophyta</taxon>
        <taxon>Tracheophyta</taxon>
        <taxon>Spermatophyta</taxon>
        <taxon>Magnoliopsida</taxon>
        <taxon>eudicotyledons</taxon>
        <taxon>Gunneridae</taxon>
        <taxon>Pentapetalae</taxon>
        <taxon>rosids</taxon>
        <taxon>malvids</taxon>
        <taxon>Malvales</taxon>
        <taxon>Dipterocarpaceae</taxon>
        <taxon>Rubroshorea</taxon>
    </lineage>
</organism>
<sequence length="683" mass="77286">MEFFREVGELQGNQGMEEEEGVMSVKSIAMIVPPELQDLPETPTPESSANSSAREGFGDNHSSPSEGSSLERTPNVGEDMGEGMSNPLLESVEVNLDVPMVAGWENKTISGRLSNLRKAPHTLGAKFRFRANLHHEIADCTTLIKGYKRLEEIVRQYHVPRTILLRTGTKNERAYTVSLTGWILVYVDHFDADLRFPLPGLIFDVLEEYELALTKLTPNSIKFIIGFMLLCARLKIPAKAIVFKSLFLCWLSTTQTRWYYISGREKMVIFTNMRNKVSRWKRQFVFVQDTRTERVSNDLAARLSRWRLGHTYMNYPMLTPDDLEPKDKITNYVKAKGLVDLEALVTLEVLAVHGFVDITNLFSEGEMSSMLERQRERAQRLRARGAGSSTHRQTRFDERSLAAPRSSSQRERSSNSASLPHAERRVEVVSVETQRRTREDSGAEDDMPLIRRRLNSGSQSSAIRSPDAARRQNRELTNSCKQLTSDKASLEDEVNRLQSSEMANRGASAKSRADELANKVNQLKEELEKVQAEKESGFQVPMDEVVRAVDRAKKAEVERDNALNNLSTLKRRRCIGIARAQGAEWLVGADMFKDAVAMASMNTTIEIYNDVRGKVLKHRLDFPIGELAFFEGEEFGEEGKSLASPTDTTVRLKWELNEDGVPIWPSSVLEKGEDFENLPRFDS</sequence>
<dbReference type="AlphaFoldDB" id="A0AAV5IYJ5"/>
<dbReference type="PANTHER" id="PTHR31099:SF28">
    <property type="entry name" value="F5J5.12"/>
    <property type="match status" value="1"/>
</dbReference>
<feature type="compositionally biased region" description="Polar residues" evidence="1">
    <location>
        <begin position="44"/>
        <end position="53"/>
    </location>
</feature>
<dbReference type="EMBL" id="BPVZ01000026">
    <property type="protein sequence ID" value="GKV06921.1"/>
    <property type="molecule type" value="Genomic_DNA"/>
</dbReference>
<keyword evidence="4" id="KW-1185">Reference proteome</keyword>
<evidence type="ECO:0000259" key="2">
    <source>
        <dbReference type="Pfam" id="PF04195"/>
    </source>
</evidence>
<feature type="domain" description="Transposase (putative) gypsy type" evidence="2">
    <location>
        <begin position="185"/>
        <end position="247"/>
    </location>
</feature>
<evidence type="ECO:0000313" key="3">
    <source>
        <dbReference type="EMBL" id="GKV06921.1"/>
    </source>
</evidence>
<gene>
    <name evidence="3" type="ORF">SLEP1_g18738</name>
</gene>
<feature type="region of interest" description="Disordered" evidence="1">
    <location>
        <begin position="373"/>
        <end position="513"/>
    </location>
</feature>
<reference evidence="3 4" key="1">
    <citation type="journal article" date="2021" name="Commun. Biol.">
        <title>The genome of Shorea leprosula (Dipterocarpaceae) highlights the ecological relevance of drought in aseasonal tropical rainforests.</title>
        <authorList>
            <person name="Ng K.K.S."/>
            <person name="Kobayashi M.J."/>
            <person name="Fawcett J.A."/>
            <person name="Hatakeyama M."/>
            <person name="Paape T."/>
            <person name="Ng C.H."/>
            <person name="Ang C.C."/>
            <person name="Tnah L.H."/>
            <person name="Lee C.T."/>
            <person name="Nishiyama T."/>
            <person name="Sese J."/>
            <person name="O'Brien M.J."/>
            <person name="Copetti D."/>
            <person name="Mohd Noor M.I."/>
            <person name="Ong R.C."/>
            <person name="Putra M."/>
            <person name="Sireger I.Z."/>
            <person name="Indrioko S."/>
            <person name="Kosugi Y."/>
            <person name="Izuno A."/>
            <person name="Isagi Y."/>
            <person name="Lee S.L."/>
            <person name="Shimizu K.K."/>
        </authorList>
    </citation>
    <scope>NUCLEOTIDE SEQUENCE [LARGE SCALE GENOMIC DNA]</scope>
    <source>
        <strain evidence="3">214</strain>
    </source>
</reference>
<feature type="compositionally biased region" description="Polar residues" evidence="1">
    <location>
        <begin position="475"/>
        <end position="487"/>
    </location>
</feature>
<accession>A0AAV5IYJ5</accession>
<name>A0AAV5IYJ5_9ROSI</name>
<feature type="compositionally biased region" description="Basic and acidic residues" evidence="1">
    <location>
        <begin position="421"/>
        <end position="441"/>
    </location>
</feature>
<comment type="caution">
    <text evidence="3">The sequence shown here is derived from an EMBL/GenBank/DDBJ whole genome shotgun (WGS) entry which is preliminary data.</text>
</comment>
<protein>
    <recommendedName>
        <fullName evidence="2">Transposase (putative) gypsy type domain-containing protein</fullName>
    </recommendedName>
</protein>
<evidence type="ECO:0000256" key="1">
    <source>
        <dbReference type="SAM" id="MobiDB-lite"/>
    </source>
</evidence>
<feature type="compositionally biased region" description="Polar residues" evidence="1">
    <location>
        <begin position="60"/>
        <end position="72"/>
    </location>
</feature>
<dbReference type="InterPro" id="IPR007321">
    <property type="entry name" value="Transposase_28"/>
</dbReference>
<evidence type="ECO:0000313" key="4">
    <source>
        <dbReference type="Proteomes" id="UP001054252"/>
    </source>
</evidence>
<feature type="region of interest" description="Disordered" evidence="1">
    <location>
        <begin position="1"/>
        <end position="21"/>
    </location>
</feature>